<comment type="subcellular location">
    <subcellularLocation>
        <location evidence="1">Cell membrane</location>
        <topology evidence="1">Multi-pass membrane protein</topology>
    </subcellularLocation>
</comment>
<keyword evidence="3" id="KW-0472">Membrane</keyword>
<dbReference type="Gene3D" id="3.40.50.1000">
    <property type="entry name" value="HAD superfamily/HAD-like"/>
    <property type="match status" value="1"/>
</dbReference>
<evidence type="ECO:0000256" key="3">
    <source>
        <dbReference type="SAM" id="Phobius"/>
    </source>
</evidence>
<keyword evidence="2" id="KW-1003">Cell membrane</keyword>
<accession>A0ABX1D8S4</accession>
<evidence type="ECO:0000313" key="4">
    <source>
        <dbReference type="EMBL" id="NJW55591.1"/>
    </source>
</evidence>
<keyword evidence="5" id="KW-1185">Reference proteome</keyword>
<keyword evidence="3" id="KW-0812">Transmembrane</keyword>
<dbReference type="PANTHER" id="PTHR43294">
    <property type="entry name" value="SODIUM/POTASSIUM-TRANSPORTING ATPASE SUBUNIT ALPHA"/>
    <property type="match status" value="1"/>
</dbReference>
<dbReference type="InterPro" id="IPR050510">
    <property type="entry name" value="Cation_transp_ATPase_P-type"/>
</dbReference>
<dbReference type="PRINTS" id="PR00120">
    <property type="entry name" value="HATPASE"/>
</dbReference>
<dbReference type="PRINTS" id="PR00119">
    <property type="entry name" value="CATATPASE"/>
</dbReference>
<dbReference type="Proteomes" id="UP000703674">
    <property type="component" value="Unassembled WGS sequence"/>
</dbReference>
<evidence type="ECO:0000256" key="1">
    <source>
        <dbReference type="ARBA" id="ARBA00004651"/>
    </source>
</evidence>
<keyword evidence="3" id="KW-1133">Transmembrane helix</keyword>
<dbReference type="SUPFAM" id="SSF56784">
    <property type="entry name" value="HAD-like"/>
    <property type="match status" value="1"/>
</dbReference>
<reference evidence="4 5" key="1">
    <citation type="submission" date="2020-03" db="EMBL/GenBank/DDBJ databases">
        <title>Salinimicrobium sp. nov, isolated from SCS.</title>
        <authorList>
            <person name="Cao W.R."/>
        </authorList>
    </citation>
    <scope>NUCLEOTIDE SEQUENCE [LARGE SCALE GENOMIC DNA]</scope>
    <source>
        <strain evidence="5">J15B91</strain>
    </source>
</reference>
<gene>
    <name evidence="4" type="ORF">HC175_22005</name>
</gene>
<comment type="caution">
    <text evidence="4">The sequence shown here is derived from an EMBL/GenBank/DDBJ whole genome shotgun (WGS) entry which is preliminary data.</text>
</comment>
<dbReference type="EMBL" id="JAAVJR010001320">
    <property type="protein sequence ID" value="NJW55591.1"/>
    <property type="molecule type" value="Genomic_DNA"/>
</dbReference>
<feature type="non-terminal residue" evidence="4">
    <location>
        <position position="108"/>
    </location>
</feature>
<evidence type="ECO:0000313" key="5">
    <source>
        <dbReference type="Proteomes" id="UP000703674"/>
    </source>
</evidence>
<dbReference type="InterPro" id="IPR036412">
    <property type="entry name" value="HAD-like_sf"/>
</dbReference>
<dbReference type="InterPro" id="IPR023214">
    <property type="entry name" value="HAD_sf"/>
</dbReference>
<feature type="non-terminal residue" evidence="4">
    <location>
        <position position="1"/>
    </location>
</feature>
<dbReference type="NCBIfam" id="TIGR01494">
    <property type="entry name" value="ATPase_P-type"/>
    <property type="match status" value="1"/>
</dbReference>
<dbReference type="Gene3D" id="1.20.1110.10">
    <property type="entry name" value="Calcium-transporting ATPase, transmembrane domain"/>
    <property type="match status" value="1"/>
</dbReference>
<feature type="transmembrane region" description="Helical" evidence="3">
    <location>
        <begin position="73"/>
        <end position="93"/>
    </location>
</feature>
<proteinExistence type="predicted"/>
<dbReference type="InterPro" id="IPR001757">
    <property type="entry name" value="P_typ_ATPase"/>
</dbReference>
<dbReference type="PANTHER" id="PTHR43294:SF21">
    <property type="entry name" value="CATION TRANSPORTING ATPASE"/>
    <property type="match status" value="1"/>
</dbReference>
<evidence type="ECO:0000256" key="2">
    <source>
        <dbReference type="ARBA" id="ARBA00022475"/>
    </source>
</evidence>
<protein>
    <submittedName>
        <fullName evidence="4">HAD-IC family P-type ATPase</fullName>
    </submittedName>
</protein>
<sequence>QFYQQHQLVVGMLGDGVNDAPALKKADIGIVMGIRGSEAAKEVADVILLDDKFTSIELAIRQGRNIFGNIRKFVVFLLSCNLAEILVVGILSMSTLPLNLLPLQILFL</sequence>
<name>A0ABX1D8S4_9FLAO</name>
<organism evidence="4 5">
    <name type="scientific">Salinimicrobium oceani</name>
    <dbReference type="NCBI Taxonomy" id="2722702"/>
    <lineage>
        <taxon>Bacteria</taxon>
        <taxon>Pseudomonadati</taxon>
        <taxon>Bacteroidota</taxon>
        <taxon>Flavobacteriia</taxon>
        <taxon>Flavobacteriales</taxon>
        <taxon>Flavobacteriaceae</taxon>
        <taxon>Salinimicrobium</taxon>
    </lineage>
</organism>